<feature type="signal peptide" evidence="1">
    <location>
        <begin position="1"/>
        <end position="20"/>
    </location>
</feature>
<reference evidence="2 3" key="1">
    <citation type="submission" date="2020-08" db="EMBL/GenBank/DDBJ databases">
        <title>Hymenobacter sp.</title>
        <authorList>
            <person name="Kim M.K."/>
        </authorList>
    </citation>
    <scope>NUCLEOTIDE SEQUENCE [LARGE SCALE GENOMIC DNA]</scope>
    <source>
        <strain evidence="2 3">BT507</strain>
    </source>
</reference>
<evidence type="ECO:0000313" key="3">
    <source>
        <dbReference type="Proteomes" id="UP000622017"/>
    </source>
</evidence>
<dbReference type="SUPFAM" id="SSF49464">
    <property type="entry name" value="Carboxypeptidase regulatory domain-like"/>
    <property type="match status" value="1"/>
</dbReference>
<evidence type="ECO:0000256" key="1">
    <source>
        <dbReference type="SAM" id="SignalP"/>
    </source>
</evidence>
<evidence type="ECO:0000313" key="2">
    <source>
        <dbReference type="EMBL" id="MBC6611777.1"/>
    </source>
</evidence>
<dbReference type="Gene3D" id="2.60.40.1120">
    <property type="entry name" value="Carboxypeptidase-like, regulatory domain"/>
    <property type="match status" value="1"/>
</dbReference>
<keyword evidence="3" id="KW-1185">Reference proteome</keyword>
<accession>A0ABR7ML14</accession>
<protein>
    <submittedName>
        <fullName evidence="2">Carboxypeptidase-like regulatory domain-containing protein</fullName>
    </submittedName>
</protein>
<dbReference type="EMBL" id="JACSCY010000009">
    <property type="protein sequence ID" value="MBC6611777.1"/>
    <property type="molecule type" value="Genomic_DNA"/>
</dbReference>
<sequence length="395" mass="44288">MLRKLLLFCTLLVTNLTAFSQTIRLTGRVVDTQHQPVPYASVALPDGTAGTATNEVGEFSLIVPPLPQRLVVLSIGYARTEADVSTTAPLTITLPASTVQLPEVVVRNPQRVAEDLVQRAYAKLARHENDTYFGKAFYRQKTRTNGTYDELSDAFYDVELTPQKIVGWELGESRYAAVAGPFHMKNFSTLMRLPTFTRYPKRGSLYLPLAADAAKRFAFTLREIQTENGRETVVIDFQPRPGLDKPAPVGTLYLDRQTAALRRQELRLRMGNMLAFTKGFQPLSDSLRLVSDFAPVADSLTRLASTRGELAVKVQTGSRPPVQSLLSAYLLLYQYTGRLPGQAYGRVKHSTDDLQTLQNRPYNAQFWRENEIIQASPIEEGVIQSFEKRRVFGRL</sequence>
<dbReference type="Proteomes" id="UP000622017">
    <property type="component" value="Unassembled WGS sequence"/>
</dbReference>
<gene>
    <name evidence="2" type="ORF">H8B15_12655</name>
</gene>
<organism evidence="2 3">
    <name type="scientific">Hymenobacter citatus</name>
    <dbReference type="NCBI Taxonomy" id="2763506"/>
    <lineage>
        <taxon>Bacteria</taxon>
        <taxon>Pseudomonadati</taxon>
        <taxon>Bacteroidota</taxon>
        <taxon>Cytophagia</taxon>
        <taxon>Cytophagales</taxon>
        <taxon>Hymenobacteraceae</taxon>
        <taxon>Hymenobacter</taxon>
    </lineage>
</organism>
<feature type="chain" id="PRO_5045759950" evidence="1">
    <location>
        <begin position="21"/>
        <end position="395"/>
    </location>
</feature>
<proteinExistence type="predicted"/>
<dbReference type="InterPro" id="IPR008969">
    <property type="entry name" value="CarboxyPept-like_regulatory"/>
</dbReference>
<comment type="caution">
    <text evidence="2">The sequence shown here is derived from an EMBL/GenBank/DDBJ whole genome shotgun (WGS) entry which is preliminary data.</text>
</comment>
<keyword evidence="1" id="KW-0732">Signal</keyword>
<name>A0ABR7ML14_9BACT</name>
<dbReference type="Pfam" id="PF13715">
    <property type="entry name" value="CarbopepD_reg_2"/>
    <property type="match status" value="1"/>
</dbReference>
<dbReference type="RefSeq" id="WP_187320054.1">
    <property type="nucleotide sequence ID" value="NZ_JACSCY010000009.1"/>
</dbReference>